<evidence type="ECO:0000313" key="3">
    <source>
        <dbReference type="EMBL" id="NFR62129.1"/>
    </source>
</evidence>
<accession>A0A7X5PC96</accession>
<dbReference type="Pfam" id="PF06013">
    <property type="entry name" value="WXG100"/>
    <property type="match status" value="1"/>
</dbReference>
<dbReference type="KEGG" id="cld:CLSPO_c34970"/>
<dbReference type="EMBL" id="SXCS01000006">
    <property type="protein sequence ID" value="NFR62129.1"/>
    <property type="molecule type" value="Genomic_DNA"/>
</dbReference>
<reference evidence="3 7" key="4">
    <citation type="submission" date="2019-04" db="EMBL/GenBank/DDBJ databases">
        <title>Genome sequencing of Clostridium botulinum Groups I-IV and Clostridium butyricum.</title>
        <authorList>
            <person name="Brunt J."/>
            <person name="Van Vliet A.H.M."/>
            <person name="Stringer S.C."/>
            <person name="Carter A.T."/>
            <person name="Peck M.W."/>
        </authorList>
    </citation>
    <scope>NUCLEOTIDE SEQUENCE [LARGE SCALE GENOMIC DNA]</scope>
    <source>
        <strain evidence="3 7">IFR 18/108</strain>
    </source>
</reference>
<dbReference type="GeneID" id="92940114"/>
<evidence type="ECO:0000313" key="6">
    <source>
        <dbReference type="Proteomes" id="UP000223854"/>
    </source>
</evidence>
<dbReference type="InterPro" id="IPR036689">
    <property type="entry name" value="ESAT-6-like_sf"/>
</dbReference>
<protein>
    <recommendedName>
        <fullName evidence="1">ESAT-6-like protein</fullName>
    </recommendedName>
</protein>
<dbReference type="Proteomes" id="UP000486601">
    <property type="component" value="Unassembled WGS sequence"/>
</dbReference>
<dbReference type="Gene3D" id="1.10.287.1060">
    <property type="entry name" value="ESAT-6-like"/>
    <property type="match status" value="1"/>
</dbReference>
<sequence length="96" mass="10491">MAETIRLNAEGLERASNGLKSGGNDFEHLINTLQNIVNSLPEAWEGEAAIAYAEQFASLRPGLDKTRQLVEDIAVQIDQTLRAAQELDSKIAAQLK</sequence>
<dbReference type="InterPro" id="IPR010310">
    <property type="entry name" value="T7SS_ESAT-6-like"/>
</dbReference>
<evidence type="ECO:0000256" key="1">
    <source>
        <dbReference type="RuleBase" id="RU362001"/>
    </source>
</evidence>
<evidence type="ECO:0000313" key="5">
    <source>
        <dbReference type="Proteomes" id="UP000033052"/>
    </source>
</evidence>
<evidence type="ECO:0000313" key="7">
    <source>
        <dbReference type="Proteomes" id="UP000486601"/>
    </source>
</evidence>
<dbReference type="EMBL" id="CP009225">
    <property type="protein sequence ID" value="AKC64187.1"/>
    <property type="molecule type" value="Genomic_DNA"/>
</dbReference>
<keyword evidence="6" id="KW-1185">Reference proteome</keyword>
<dbReference type="EMBL" id="PDLH01000005">
    <property type="protein sequence ID" value="PHH02167.1"/>
    <property type="molecule type" value="Genomic_DNA"/>
</dbReference>
<dbReference type="RefSeq" id="WP_003491596.1">
    <property type="nucleotide sequence ID" value="NZ_CBCRVC010000007.1"/>
</dbReference>
<dbReference type="Proteomes" id="UP000033052">
    <property type="component" value="Chromosome"/>
</dbReference>
<organism evidence="3 7">
    <name type="scientific">Clostridium sporogenes</name>
    <dbReference type="NCBI Taxonomy" id="1509"/>
    <lineage>
        <taxon>Bacteria</taxon>
        <taxon>Bacillati</taxon>
        <taxon>Bacillota</taxon>
        <taxon>Clostridia</taxon>
        <taxon>Eubacteriales</taxon>
        <taxon>Clostridiaceae</taxon>
        <taxon>Clostridium</taxon>
    </lineage>
</organism>
<reference evidence="4 6" key="3">
    <citation type="submission" date="2017-09" db="EMBL/GenBank/DDBJ databases">
        <title>FDA dAtabase for Regulatory Grade micrObial Sequences (FDA-ARGOS): Supporting development and validation of Infectious Disease Dx tests.</title>
        <authorList>
            <person name="Kerrigan L."/>
            <person name="Long C."/>
            <person name="Tallon L.J."/>
            <person name="Sadzewicz L."/>
            <person name="Ott S."/>
            <person name="Zhao X."/>
            <person name="Nagaraj S."/>
            <person name="Vavikolanu K."/>
            <person name="Aluvathingal J."/>
            <person name="Nadendla S."/>
            <person name="Sichtig H."/>
        </authorList>
    </citation>
    <scope>NUCLEOTIDE SEQUENCE [LARGE SCALE GENOMIC DNA]</scope>
    <source>
        <strain evidence="4 6">FDAARGOS_423</strain>
    </source>
</reference>
<proteinExistence type="inferred from homology"/>
<comment type="similarity">
    <text evidence="1">Belongs to the WXG100 family.</text>
</comment>
<evidence type="ECO:0000313" key="2">
    <source>
        <dbReference type="EMBL" id="AKC64187.1"/>
    </source>
</evidence>
<dbReference type="AlphaFoldDB" id="A0A7X5PC96"/>
<dbReference type="NCBIfam" id="TIGR03930">
    <property type="entry name" value="WXG100_ESAT6"/>
    <property type="match status" value="1"/>
</dbReference>
<gene>
    <name evidence="2" type="ORF">CLSPO_c34970</name>
    <name evidence="4" type="ORF">CRX47_01105</name>
    <name evidence="3" type="ORF">FDF70_11690</name>
</gene>
<reference evidence="2" key="1">
    <citation type="submission" date="2014-08" db="EMBL/GenBank/DDBJ databases">
        <authorList>
            <person name="Kubiak A."/>
            <person name="Poehlein A."/>
            <person name="Daniel R."/>
            <person name="Minton N.P."/>
        </authorList>
    </citation>
    <scope>NUCLEOTIDE SEQUENCE</scope>
    <source>
        <strain evidence="2">NCIMB 10696</strain>
    </source>
</reference>
<dbReference type="SUPFAM" id="SSF140453">
    <property type="entry name" value="EsxAB dimer-like"/>
    <property type="match status" value="1"/>
</dbReference>
<reference evidence="2 5" key="2">
    <citation type="journal article" date="2015" name="PLoS ONE">
        <title>A universal mariner transposon system for forward genetic studies in the genus clostridium.</title>
        <authorList>
            <person name="Zhang Y."/>
            <person name="Grosse-Honebrink A."/>
            <person name="Minton N.P."/>
        </authorList>
    </citation>
    <scope>NUCLEOTIDE SEQUENCE [LARGE SCALE GENOMIC DNA]</scope>
    <source>
        <strain evidence="2 5">NCIMB 10696</strain>
    </source>
</reference>
<name>A0A7X5PC96_CLOSG</name>
<dbReference type="Proteomes" id="UP000223854">
    <property type="component" value="Unassembled WGS sequence"/>
</dbReference>
<evidence type="ECO:0000313" key="4">
    <source>
        <dbReference type="EMBL" id="PHH02167.1"/>
    </source>
</evidence>